<protein>
    <submittedName>
        <fullName evidence="1">Uncharacterized protein</fullName>
    </submittedName>
</protein>
<evidence type="ECO:0000313" key="1">
    <source>
        <dbReference type="EMBL" id="MDR7358312.1"/>
    </source>
</evidence>
<keyword evidence="2" id="KW-1185">Reference proteome</keyword>
<name>A0ABU2BI36_9MICC</name>
<dbReference type="Proteomes" id="UP001183817">
    <property type="component" value="Unassembled WGS sequence"/>
</dbReference>
<reference evidence="1 2" key="1">
    <citation type="submission" date="2023-07" db="EMBL/GenBank/DDBJ databases">
        <title>Sequencing the genomes of 1000 actinobacteria strains.</title>
        <authorList>
            <person name="Klenk H.-P."/>
        </authorList>
    </citation>
    <scope>NUCLEOTIDE SEQUENCE [LARGE SCALE GENOMIC DNA]</scope>
    <source>
        <strain evidence="1 2">DSM 20167</strain>
    </source>
</reference>
<comment type="caution">
    <text evidence="1">The sequence shown here is derived from an EMBL/GenBank/DDBJ whole genome shotgun (WGS) entry which is preliminary data.</text>
</comment>
<organism evidence="1 2">
    <name type="scientific">Paeniglutamicibacter sulfureus</name>
    <dbReference type="NCBI Taxonomy" id="43666"/>
    <lineage>
        <taxon>Bacteria</taxon>
        <taxon>Bacillati</taxon>
        <taxon>Actinomycetota</taxon>
        <taxon>Actinomycetes</taxon>
        <taxon>Micrococcales</taxon>
        <taxon>Micrococcaceae</taxon>
        <taxon>Paeniglutamicibacter</taxon>
    </lineage>
</organism>
<proteinExistence type="predicted"/>
<accession>A0ABU2BI36</accession>
<gene>
    <name evidence="1" type="ORF">J2S64_002003</name>
</gene>
<dbReference type="EMBL" id="JAVDYI010000001">
    <property type="protein sequence ID" value="MDR7358312.1"/>
    <property type="molecule type" value="Genomic_DNA"/>
</dbReference>
<evidence type="ECO:0000313" key="2">
    <source>
        <dbReference type="Proteomes" id="UP001183817"/>
    </source>
</evidence>
<sequence length="91" mass="10229">MEMDDDDLQLKQLRQALPLAGLTVGELWLKYFGLGGSAGQFEIEAYLFAAHALPTLERDLVAHAINERFMDLDMDLRVPYSTDQDPGKTET</sequence>
<dbReference type="RefSeq" id="WP_264270498.1">
    <property type="nucleotide sequence ID" value="NZ_BAAAWO010000001.1"/>
</dbReference>